<evidence type="ECO:0008006" key="7">
    <source>
        <dbReference type="Google" id="ProtNLM"/>
    </source>
</evidence>
<protein>
    <recommendedName>
        <fullName evidence="7">Telomeric repeat-binding factor 2</fullName>
    </recommendedName>
</protein>
<sequence>MKKITFLAVTALSVLTLAACSTTEPSKKETTDTSSSVAQSSSEQASDTSYKVGDTIVFKDVAEITITNIAWTDERNTVSDIVANKVPLVTYNVTNLTDEDYVVGEDMDLYINNKVTESYPVGTILETIAPGRSIEGATTAFAVNEEGAAELEVEPGFQFSTDMKPAIVKFDLPQ</sequence>
<feature type="region of interest" description="Disordered" evidence="1">
    <location>
        <begin position="23"/>
        <end position="44"/>
    </location>
</feature>
<dbReference type="EMBL" id="FIIX01000062">
    <property type="protein sequence ID" value="CYW31916.1"/>
    <property type="molecule type" value="Genomic_DNA"/>
</dbReference>
<evidence type="ECO:0000256" key="1">
    <source>
        <dbReference type="SAM" id="MobiDB-lite"/>
    </source>
</evidence>
<evidence type="ECO:0000313" key="6">
    <source>
        <dbReference type="Proteomes" id="UP000073388"/>
    </source>
</evidence>
<evidence type="ECO:0000313" key="4">
    <source>
        <dbReference type="EMBL" id="CYW31916.1"/>
    </source>
</evidence>
<name>A0A0Z8D027_STRSU</name>
<dbReference type="RefSeq" id="WP_044672921.1">
    <property type="nucleotide sequence ID" value="NZ_CEFF01000053.1"/>
</dbReference>
<feature type="chain" id="PRO_5038292122" description="Telomeric repeat-binding factor 2" evidence="2">
    <location>
        <begin position="19"/>
        <end position="174"/>
    </location>
</feature>
<proteinExistence type="predicted"/>
<evidence type="ECO:0000313" key="5">
    <source>
        <dbReference type="Proteomes" id="UP000072618"/>
    </source>
</evidence>
<evidence type="ECO:0000313" key="3">
    <source>
        <dbReference type="EMBL" id="CYU34685.1"/>
    </source>
</evidence>
<gene>
    <name evidence="3" type="ORF">ERS132394_00261</name>
    <name evidence="4" type="ORF">ERS132461_02002</name>
</gene>
<keyword evidence="2" id="KW-0732">Signal</keyword>
<feature type="signal peptide" evidence="2">
    <location>
        <begin position="1"/>
        <end position="18"/>
    </location>
</feature>
<feature type="compositionally biased region" description="Low complexity" evidence="1">
    <location>
        <begin position="34"/>
        <end position="44"/>
    </location>
</feature>
<dbReference type="Proteomes" id="UP000072618">
    <property type="component" value="Unassembled WGS sequence"/>
</dbReference>
<reference evidence="5 6" key="1">
    <citation type="submission" date="2016-02" db="EMBL/GenBank/DDBJ databases">
        <authorList>
            <consortium name="Pathogen Informatics"/>
        </authorList>
    </citation>
    <scope>NUCLEOTIDE SEQUENCE [LARGE SCALE GENOMIC DNA]</scope>
    <source>
        <strain evidence="3 5">LSS32</strain>
        <strain evidence="4 6">LSS99</strain>
    </source>
</reference>
<dbReference type="AlphaFoldDB" id="A0A0Z8D027"/>
<dbReference type="PROSITE" id="PS51257">
    <property type="entry name" value="PROKAR_LIPOPROTEIN"/>
    <property type="match status" value="1"/>
</dbReference>
<evidence type="ECO:0000256" key="2">
    <source>
        <dbReference type="SAM" id="SignalP"/>
    </source>
</evidence>
<organism evidence="3 5">
    <name type="scientific">Streptococcus suis</name>
    <dbReference type="NCBI Taxonomy" id="1307"/>
    <lineage>
        <taxon>Bacteria</taxon>
        <taxon>Bacillati</taxon>
        <taxon>Bacillota</taxon>
        <taxon>Bacilli</taxon>
        <taxon>Lactobacillales</taxon>
        <taxon>Streptococcaceae</taxon>
        <taxon>Streptococcus</taxon>
    </lineage>
</organism>
<dbReference type="EMBL" id="FIGJ01000002">
    <property type="protein sequence ID" value="CYU34685.1"/>
    <property type="molecule type" value="Genomic_DNA"/>
</dbReference>
<accession>A0A0Z8D027</accession>
<dbReference type="Proteomes" id="UP000073388">
    <property type="component" value="Unassembled WGS sequence"/>
</dbReference>